<evidence type="ECO:0000256" key="10">
    <source>
        <dbReference type="HAMAP-Rule" id="MF_00097"/>
    </source>
</evidence>
<comment type="caution">
    <text evidence="10">Lacks conserved residue(s) required for the propagation of feature annotation.</text>
</comment>
<evidence type="ECO:0000256" key="7">
    <source>
        <dbReference type="ARBA" id="ARBA00047334"/>
    </source>
</evidence>
<dbReference type="PANTHER" id="PTHR20857:SF15">
    <property type="entry name" value="THIAMINE-PHOSPHATE SYNTHASE"/>
    <property type="match status" value="1"/>
</dbReference>
<comment type="function">
    <text evidence="1 10">Condenses 4-methyl-5-(beta-hydroxyethyl)thiazole monophosphate (THZ-P) and 2-methyl-4-amino-5-hydroxymethyl pyrimidine pyrophosphate (HMP-PP) to form thiamine monophosphate (TMP).</text>
</comment>
<evidence type="ECO:0000256" key="6">
    <source>
        <dbReference type="ARBA" id="ARBA00022977"/>
    </source>
</evidence>
<dbReference type="Proteomes" id="UP000646749">
    <property type="component" value="Unassembled WGS sequence"/>
</dbReference>
<organism evidence="15 16">
    <name type="scientific">Plantactinospora endophytica</name>
    <dbReference type="NCBI Taxonomy" id="673535"/>
    <lineage>
        <taxon>Bacteria</taxon>
        <taxon>Bacillati</taxon>
        <taxon>Actinomycetota</taxon>
        <taxon>Actinomycetes</taxon>
        <taxon>Micromonosporales</taxon>
        <taxon>Micromonosporaceae</taxon>
        <taxon>Plantactinospora</taxon>
    </lineage>
</organism>
<evidence type="ECO:0000313" key="16">
    <source>
        <dbReference type="Proteomes" id="UP000646749"/>
    </source>
</evidence>
<dbReference type="EMBL" id="BONW01000021">
    <property type="protein sequence ID" value="GIG89644.1"/>
    <property type="molecule type" value="Genomic_DNA"/>
</dbReference>
<proteinExistence type="inferred from homology"/>
<dbReference type="CDD" id="cd00564">
    <property type="entry name" value="TMP_TenI"/>
    <property type="match status" value="1"/>
</dbReference>
<comment type="pathway">
    <text evidence="2 10 12">Cofactor biosynthesis; thiamine diphosphate biosynthesis; thiamine phosphate from 4-amino-2-methyl-5-diphosphomethylpyrimidine and 4-methyl-5-(2-phosphoethyl)-thiazole: step 1/1.</text>
</comment>
<evidence type="ECO:0000313" key="15">
    <source>
        <dbReference type="EMBL" id="GIG89644.1"/>
    </source>
</evidence>
<dbReference type="PANTHER" id="PTHR20857">
    <property type="entry name" value="THIAMINE-PHOSPHATE PYROPHOSPHORYLASE"/>
    <property type="match status" value="1"/>
</dbReference>
<feature type="binding site" evidence="10">
    <location>
        <position position="109"/>
    </location>
    <ligand>
        <name>4-amino-2-methyl-5-(diphosphooxymethyl)pyrimidine</name>
        <dbReference type="ChEBI" id="CHEBI:57841"/>
    </ligand>
</feature>
<keyword evidence="5 10" id="KW-0460">Magnesium</keyword>
<dbReference type="InterPro" id="IPR034291">
    <property type="entry name" value="TMP_synthase"/>
</dbReference>
<evidence type="ECO:0000256" key="11">
    <source>
        <dbReference type="RuleBase" id="RU003826"/>
    </source>
</evidence>
<dbReference type="Pfam" id="PF02581">
    <property type="entry name" value="TMP-TENI"/>
    <property type="match status" value="1"/>
</dbReference>
<comment type="catalytic activity">
    <reaction evidence="8 10 11">
        <text>2-(2-carboxy-4-methylthiazol-5-yl)ethyl phosphate + 4-amino-2-methyl-5-(diphosphooxymethyl)pyrimidine + 2 H(+) = thiamine phosphate + CO2 + diphosphate</text>
        <dbReference type="Rhea" id="RHEA:47848"/>
        <dbReference type="ChEBI" id="CHEBI:15378"/>
        <dbReference type="ChEBI" id="CHEBI:16526"/>
        <dbReference type="ChEBI" id="CHEBI:33019"/>
        <dbReference type="ChEBI" id="CHEBI:37575"/>
        <dbReference type="ChEBI" id="CHEBI:57841"/>
        <dbReference type="ChEBI" id="CHEBI:62890"/>
        <dbReference type="EC" id="2.5.1.3"/>
    </reaction>
</comment>
<reference evidence="15 16" key="1">
    <citation type="submission" date="2021-01" db="EMBL/GenBank/DDBJ databases">
        <title>Whole genome shotgun sequence of Plantactinospora endophytica NBRC 110450.</title>
        <authorList>
            <person name="Komaki H."/>
            <person name="Tamura T."/>
        </authorList>
    </citation>
    <scope>NUCLEOTIDE SEQUENCE [LARGE SCALE GENOMIC DNA]</scope>
    <source>
        <strain evidence="15 16">NBRC 110450</strain>
    </source>
</reference>
<feature type="binding site" evidence="10">
    <location>
        <position position="138"/>
    </location>
    <ligand>
        <name>4-amino-2-methyl-5-(diphosphooxymethyl)pyrimidine</name>
        <dbReference type="ChEBI" id="CHEBI:57841"/>
    </ligand>
</feature>
<evidence type="ECO:0000256" key="2">
    <source>
        <dbReference type="ARBA" id="ARBA00005165"/>
    </source>
</evidence>
<evidence type="ECO:0000256" key="8">
    <source>
        <dbReference type="ARBA" id="ARBA00047851"/>
    </source>
</evidence>
<protein>
    <recommendedName>
        <fullName evidence="10">Thiamine-phosphate synthase</fullName>
        <shortName evidence="10">TP synthase</shortName>
        <shortName evidence="10">TPS</shortName>
        <ecNumber evidence="10">2.5.1.3</ecNumber>
    </recommendedName>
    <alternativeName>
        <fullName evidence="10">Thiamine-phosphate pyrophosphorylase</fullName>
        <shortName evidence="10">TMP pyrophosphorylase</shortName>
        <shortName evidence="10">TMP-PPase</shortName>
    </alternativeName>
</protein>
<keyword evidence="4 10" id="KW-0479">Metal-binding</keyword>
<evidence type="ECO:0000256" key="3">
    <source>
        <dbReference type="ARBA" id="ARBA00022679"/>
    </source>
</evidence>
<name>A0ABQ4E4K9_9ACTN</name>
<dbReference type="InterPro" id="IPR036206">
    <property type="entry name" value="ThiamineP_synth_sf"/>
</dbReference>
<dbReference type="InterPro" id="IPR022998">
    <property type="entry name" value="ThiamineP_synth_TenI"/>
</dbReference>
<keyword evidence="6 10" id="KW-0784">Thiamine biosynthesis</keyword>
<dbReference type="Gene3D" id="3.20.20.70">
    <property type="entry name" value="Aldolase class I"/>
    <property type="match status" value="1"/>
</dbReference>
<dbReference type="SUPFAM" id="SSF51391">
    <property type="entry name" value="Thiamin phosphate synthase"/>
    <property type="match status" value="1"/>
</dbReference>
<comment type="catalytic activity">
    <reaction evidence="9 10 11">
        <text>2-[(2R,5Z)-2-carboxy-4-methylthiazol-5(2H)-ylidene]ethyl phosphate + 4-amino-2-methyl-5-(diphosphooxymethyl)pyrimidine + 2 H(+) = thiamine phosphate + CO2 + diphosphate</text>
        <dbReference type="Rhea" id="RHEA:47844"/>
        <dbReference type="ChEBI" id="CHEBI:15378"/>
        <dbReference type="ChEBI" id="CHEBI:16526"/>
        <dbReference type="ChEBI" id="CHEBI:33019"/>
        <dbReference type="ChEBI" id="CHEBI:37575"/>
        <dbReference type="ChEBI" id="CHEBI:57841"/>
        <dbReference type="ChEBI" id="CHEBI:62899"/>
        <dbReference type="EC" id="2.5.1.3"/>
    </reaction>
</comment>
<evidence type="ECO:0000256" key="5">
    <source>
        <dbReference type="ARBA" id="ARBA00022842"/>
    </source>
</evidence>
<comment type="cofactor">
    <cofactor evidence="10">
        <name>Mg(2+)</name>
        <dbReference type="ChEBI" id="CHEBI:18420"/>
    </cofactor>
    <text evidence="10">Binds 1 Mg(2+) ion per subunit.</text>
</comment>
<feature type="binding site" evidence="10">
    <location>
        <position position="71"/>
    </location>
    <ligand>
        <name>Mg(2+)</name>
        <dbReference type="ChEBI" id="CHEBI:18420"/>
    </ligand>
</feature>
<gene>
    <name evidence="10 15" type="primary">thiE</name>
    <name evidence="15" type="ORF">Pen02_45800</name>
</gene>
<evidence type="ECO:0000259" key="14">
    <source>
        <dbReference type="Pfam" id="PF02581"/>
    </source>
</evidence>
<feature type="binding site" evidence="10">
    <location>
        <begin position="135"/>
        <end position="137"/>
    </location>
    <ligand>
        <name>2-[(2R,5Z)-2-carboxy-4-methylthiazol-5(2H)-ylidene]ethyl phosphate</name>
        <dbReference type="ChEBI" id="CHEBI:62899"/>
    </ligand>
</feature>
<evidence type="ECO:0000256" key="12">
    <source>
        <dbReference type="RuleBase" id="RU004253"/>
    </source>
</evidence>
<comment type="caution">
    <text evidence="15">The sequence shown here is derived from an EMBL/GenBank/DDBJ whole genome shotgun (WGS) entry which is preliminary data.</text>
</comment>
<comment type="catalytic activity">
    <reaction evidence="7 10 11">
        <text>4-methyl-5-(2-phosphooxyethyl)-thiazole + 4-amino-2-methyl-5-(diphosphooxymethyl)pyrimidine + H(+) = thiamine phosphate + diphosphate</text>
        <dbReference type="Rhea" id="RHEA:22328"/>
        <dbReference type="ChEBI" id="CHEBI:15378"/>
        <dbReference type="ChEBI" id="CHEBI:33019"/>
        <dbReference type="ChEBI" id="CHEBI:37575"/>
        <dbReference type="ChEBI" id="CHEBI:57841"/>
        <dbReference type="ChEBI" id="CHEBI:58296"/>
        <dbReference type="EC" id="2.5.1.3"/>
    </reaction>
</comment>
<feature type="binding site" evidence="10">
    <location>
        <position position="70"/>
    </location>
    <ligand>
        <name>4-amino-2-methyl-5-(diphosphooxymethyl)pyrimidine</name>
        <dbReference type="ChEBI" id="CHEBI:57841"/>
    </ligand>
</feature>
<feature type="domain" description="Thiamine phosphate synthase/TenI" evidence="14">
    <location>
        <begin position="7"/>
        <end position="189"/>
    </location>
</feature>
<feature type="binding site" evidence="10">
    <location>
        <position position="90"/>
    </location>
    <ligand>
        <name>Mg(2+)</name>
        <dbReference type="ChEBI" id="CHEBI:18420"/>
    </ligand>
</feature>
<dbReference type="NCBIfam" id="TIGR00693">
    <property type="entry name" value="thiE"/>
    <property type="match status" value="1"/>
</dbReference>
<feature type="binding site" evidence="10">
    <location>
        <position position="166"/>
    </location>
    <ligand>
        <name>2-[(2R,5Z)-2-carboxy-4-methylthiazol-5(2H)-ylidene]ethyl phosphate</name>
        <dbReference type="ChEBI" id="CHEBI:62899"/>
    </ligand>
</feature>
<evidence type="ECO:0000256" key="1">
    <source>
        <dbReference type="ARBA" id="ARBA00003814"/>
    </source>
</evidence>
<evidence type="ECO:0000256" key="13">
    <source>
        <dbReference type="SAM" id="MobiDB-lite"/>
    </source>
</evidence>
<sequence>MPSPGRLHLITDTRPGRDPLAVVDAALSVAGSELVVQVRVTDDADDRTAYELAVEVARRCADVGATCLVNDRLHLALAVGAAGGHVGARDLPVDAARRVLGPDAVLGATARDPETGTAAVAAGASYLGVGPCHATSTKDGLPAPIGPEGIRRVASAVPVPVIAIGGITAERVPALLAAGAYGVAVVGAVANATDPARATADLLTAISAVPPPPSLDWGPSPGFAPWRGSPTSGRGAGAAGW</sequence>
<comment type="similarity">
    <text evidence="10 11">Belongs to the thiamine-phosphate synthase family.</text>
</comment>
<dbReference type="EC" id="2.5.1.3" evidence="10"/>
<evidence type="ECO:0000256" key="4">
    <source>
        <dbReference type="ARBA" id="ARBA00022723"/>
    </source>
</evidence>
<keyword evidence="16" id="KW-1185">Reference proteome</keyword>
<accession>A0ABQ4E4K9</accession>
<dbReference type="HAMAP" id="MF_00097">
    <property type="entry name" value="TMP_synthase"/>
    <property type="match status" value="1"/>
</dbReference>
<keyword evidence="3 10" id="KW-0808">Transferase</keyword>
<dbReference type="InterPro" id="IPR013785">
    <property type="entry name" value="Aldolase_TIM"/>
</dbReference>
<feature type="region of interest" description="Disordered" evidence="13">
    <location>
        <begin position="218"/>
        <end position="241"/>
    </location>
</feature>
<evidence type="ECO:0000256" key="9">
    <source>
        <dbReference type="ARBA" id="ARBA00047883"/>
    </source>
</evidence>